<dbReference type="PROSITE" id="PS00383">
    <property type="entry name" value="TYR_PHOSPHATASE_1"/>
    <property type="match status" value="1"/>
</dbReference>
<evidence type="ECO:0000256" key="4">
    <source>
        <dbReference type="ARBA" id="ARBA00022912"/>
    </source>
</evidence>
<dbReference type="InterPro" id="IPR000340">
    <property type="entry name" value="Dual-sp_phosphatase_cat-dom"/>
</dbReference>
<dbReference type="AlphaFoldDB" id="A0A9P4G6S4"/>
<dbReference type="PROSITE" id="PS50054">
    <property type="entry name" value="TYR_PHOSPHATASE_DUAL"/>
    <property type="match status" value="1"/>
</dbReference>
<feature type="region of interest" description="Disordered" evidence="5">
    <location>
        <begin position="76"/>
        <end position="123"/>
    </location>
</feature>
<dbReference type="SUPFAM" id="SSF52799">
    <property type="entry name" value="(Phosphotyrosine protein) phosphatases II"/>
    <property type="match status" value="1"/>
</dbReference>
<proteinExistence type="inferred from homology"/>
<comment type="caution">
    <text evidence="8">The sequence shown here is derived from an EMBL/GenBank/DDBJ whole genome shotgun (WGS) entry which is preliminary data.</text>
</comment>
<name>A0A9P4G6S4_9PLEO</name>
<evidence type="ECO:0000256" key="2">
    <source>
        <dbReference type="ARBA" id="ARBA00013064"/>
    </source>
</evidence>
<dbReference type="GO" id="GO:0033550">
    <property type="term" value="F:MAP kinase tyrosine phosphatase activity"/>
    <property type="evidence" value="ECO:0007669"/>
    <property type="project" value="TreeGrafter"/>
</dbReference>
<reference evidence="8" key="1">
    <citation type="submission" date="2020-01" db="EMBL/GenBank/DDBJ databases">
        <authorList>
            <consortium name="DOE Joint Genome Institute"/>
            <person name="Haridas S."/>
            <person name="Albert R."/>
            <person name="Binder M."/>
            <person name="Bloem J."/>
            <person name="Labutti K."/>
            <person name="Salamov A."/>
            <person name="Andreopoulos B."/>
            <person name="Baker S.E."/>
            <person name="Barry K."/>
            <person name="Bills G."/>
            <person name="Bluhm B.H."/>
            <person name="Cannon C."/>
            <person name="Castanera R."/>
            <person name="Culley D.E."/>
            <person name="Daum C."/>
            <person name="Ezra D."/>
            <person name="Gonzalez J.B."/>
            <person name="Henrissat B."/>
            <person name="Kuo A."/>
            <person name="Liang C."/>
            <person name="Lipzen A."/>
            <person name="Lutzoni F."/>
            <person name="Magnuson J."/>
            <person name="Mondo S."/>
            <person name="Nolan M."/>
            <person name="Ohm R."/>
            <person name="Pangilinan J."/>
            <person name="Park H.-J."/>
            <person name="Ramirez L."/>
            <person name="Alfaro M."/>
            <person name="Sun H."/>
            <person name="Tritt A."/>
            <person name="Yoshinaga Y."/>
            <person name="Zwiers L.-H."/>
            <person name="Turgeon B.G."/>
            <person name="Goodwin S.B."/>
            <person name="Spatafora J.W."/>
            <person name="Crous P.W."/>
            <person name="Grigoriev I.V."/>
        </authorList>
    </citation>
    <scope>NUCLEOTIDE SEQUENCE</scope>
    <source>
        <strain evidence="8">CBS 394.84</strain>
    </source>
</reference>
<dbReference type="InterPro" id="IPR000387">
    <property type="entry name" value="Tyr_Pase_dom"/>
</dbReference>
<dbReference type="PANTHER" id="PTHR10159">
    <property type="entry name" value="DUAL SPECIFICITY PROTEIN PHOSPHATASE"/>
    <property type="match status" value="1"/>
</dbReference>
<dbReference type="Proteomes" id="UP000800039">
    <property type="component" value="Unassembled WGS sequence"/>
</dbReference>
<dbReference type="InterPro" id="IPR020422">
    <property type="entry name" value="TYR_PHOSPHATASE_DUAL_dom"/>
</dbReference>
<evidence type="ECO:0000259" key="6">
    <source>
        <dbReference type="PROSITE" id="PS50054"/>
    </source>
</evidence>
<comment type="similarity">
    <text evidence="1">Belongs to the protein-tyrosine phosphatase family. Non-receptor class dual specificity subfamily.</text>
</comment>
<evidence type="ECO:0000259" key="7">
    <source>
        <dbReference type="PROSITE" id="PS50056"/>
    </source>
</evidence>
<evidence type="ECO:0000256" key="3">
    <source>
        <dbReference type="ARBA" id="ARBA00022801"/>
    </source>
</evidence>
<organism evidence="8 9">
    <name type="scientific">Cucurbitaria berberidis CBS 394.84</name>
    <dbReference type="NCBI Taxonomy" id="1168544"/>
    <lineage>
        <taxon>Eukaryota</taxon>
        <taxon>Fungi</taxon>
        <taxon>Dikarya</taxon>
        <taxon>Ascomycota</taxon>
        <taxon>Pezizomycotina</taxon>
        <taxon>Dothideomycetes</taxon>
        <taxon>Pleosporomycetidae</taxon>
        <taxon>Pleosporales</taxon>
        <taxon>Pleosporineae</taxon>
        <taxon>Cucurbitariaceae</taxon>
        <taxon>Cucurbitaria</taxon>
    </lineage>
</organism>
<dbReference type="RefSeq" id="XP_040782624.1">
    <property type="nucleotide sequence ID" value="XM_040927286.1"/>
</dbReference>
<sequence>MQSPSSPLATAGQRPDQSISVSSNAPNGASLTDGVNSHDSSTHDAPQCDSGASEDSFEGKKIADAIMATAEVYVDSADDNSQRPSSSRNGTVLMRKRLRSESRSSLESEDLQEQSSGQTATMNDQAQKMTDLIDRELENWPHSSTTLTTSLNLHNAEQTTKKRFPDPWVAEIVPGLVLGDVPASICPEMLRENHINAMVSLYQCLCGWKLAMLRAEKPTDRRIFIRCQDSLTLDVLVYMSDICDFIDRMASPALQLSSSPLFSALPPSESILVHCEAGRSRSPTIIIAYLMRKYCMNYGDALKFVQMKRKVKPNPNLVRQLQIWEEVGYNVWEDDKRMIPKAPYQAYLDDRAGIMDGERDLDAIANAKTALDSPYPIGPKFEPPYCCKMVDDCPCKDSTLRPPRNQT</sequence>
<feature type="region of interest" description="Disordered" evidence="5">
    <location>
        <begin position="1"/>
        <end position="59"/>
    </location>
</feature>
<feature type="domain" description="Tyrosine-protein phosphatase" evidence="6">
    <location>
        <begin position="168"/>
        <end position="330"/>
    </location>
</feature>
<feature type="compositionally biased region" description="Polar residues" evidence="5">
    <location>
        <begin position="15"/>
        <end position="39"/>
    </location>
</feature>
<dbReference type="SMART" id="SM00195">
    <property type="entry name" value="DSPc"/>
    <property type="match status" value="1"/>
</dbReference>
<keyword evidence="9" id="KW-1185">Reference proteome</keyword>
<keyword evidence="3" id="KW-0378">Hydrolase</keyword>
<dbReference type="GO" id="GO:0017017">
    <property type="term" value="F:MAP kinase tyrosine/serine/threonine phosphatase activity"/>
    <property type="evidence" value="ECO:0007669"/>
    <property type="project" value="TreeGrafter"/>
</dbReference>
<evidence type="ECO:0000256" key="5">
    <source>
        <dbReference type="SAM" id="MobiDB-lite"/>
    </source>
</evidence>
<dbReference type="InterPro" id="IPR029021">
    <property type="entry name" value="Prot-tyrosine_phosphatase-like"/>
</dbReference>
<dbReference type="InterPro" id="IPR016130">
    <property type="entry name" value="Tyr_Pase_AS"/>
</dbReference>
<dbReference type="CDD" id="cd14498">
    <property type="entry name" value="DSP"/>
    <property type="match status" value="1"/>
</dbReference>
<accession>A0A9P4G6S4</accession>
<dbReference type="PANTHER" id="PTHR10159:SF511">
    <property type="entry name" value="DUAL SPECIFICITY PROTEIN PHOSPHATASE 1"/>
    <property type="match status" value="1"/>
</dbReference>
<dbReference type="GeneID" id="63844539"/>
<dbReference type="GO" id="GO:0008330">
    <property type="term" value="F:protein tyrosine/threonine phosphatase activity"/>
    <property type="evidence" value="ECO:0007669"/>
    <property type="project" value="TreeGrafter"/>
</dbReference>
<dbReference type="GO" id="GO:0005737">
    <property type="term" value="C:cytoplasm"/>
    <property type="evidence" value="ECO:0007669"/>
    <property type="project" value="TreeGrafter"/>
</dbReference>
<dbReference type="PROSITE" id="PS50056">
    <property type="entry name" value="TYR_PHOSPHATASE_2"/>
    <property type="match status" value="1"/>
</dbReference>
<dbReference type="EC" id="3.1.3.48" evidence="2"/>
<evidence type="ECO:0000256" key="1">
    <source>
        <dbReference type="ARBA" id="ARBA00008601"/>
    </source>
</evidence>
<evidence type="ECO:0000313" key="9">
    <source>
        <dbReference type="Proteomes" id="UP000800039"/>
    </source>
</evidence>
<keyword evidence="4" id="KW-0904">Protein phosphatase</keyword>
<dbReference type="Pfam" id="PF00782">
    <property type="entry name" value="DSPc"/>
    <property type="match status" value="1"/>
</dbReference>
<dbReference type="EMBL" id="ML976621">
    <property type="protein sequence ID" value="KAF1840061.1"/>
    <property type="molecule type" value="Genomic_DNA"/>
</dbReference>
<protein>
    <recommendedName>
        <fullName evidence="2">protein-tyrosine-phosphatase</fullName>
        <ecNumber evidence="2">3.1.3.48</ecNumber>
    </recommendedName>
</protein>
<gene>
    <name evidence="8" type="ORF">K460DRAFT_216734</name>
</gene>
<evidence type="ECO:0000313" key="8">
    <source>
        <dbReference type="EMBL" id="KAF1840061.1"/>
    </source>
</evidence>
<dbReference type="GO" id="GO:0043409">
    <property type="term" value="P:negative regulation of MAPK cascade"/>
    <property type="evidence" value="ECO:0007669"/>
    <property type="project" value="TreeGrafter"/>
</dbReference>
<dbReference type="Gene3D" id="3.90.190.10">
    <property type="entry name" value="Protein tyrosine phosphatase superfamily"/>
    <property type="match status" value="1"/>
</dbReference>
<dbReference type="OrthoDB" id="3765676at2759"/>
<feature type="domain" description="Tyrosine specific protein phosphatases" evidence="7">
    <location>
        <begin position="243"/>
        <end position="309"/>
    </location>
</feature>